<reference evidence="2 3" key="1">
    <citation type="journal article" date="2010" name="Nature">
        <title>The Ectocarpus genome and the independent evolution of multicellularity in brown algae.</title>
        <authorList>
            <person name="Cock J.M."/>
            <person name="Sterck L."/>
            <person name="Rouze P."/>
            <person name="Scornet D."/>
            <person name="Allen A.E."/>
            <person name="Amoutzias G."/>
            <person name="Anthouard V."/>
            <person name="Artiguenave F."/>
            <person name="Aury J.M."/>
            <person name="Badger J.H."/>
            <person name="Beszteri B."/>
            <person name="Billiau K."/>
            <person name="Bonnet E."/>
            <person name="Bothwell J.H."/>
            <person name="Bowler C."/>
            <person name="Boyen C."/>
            <person name="Brownlee C."/>
            <person name="Carrano C.J."/>
            <person name="Charrier B."/>
            <person name="Cho G.Y."/>
            <person name="Coelho S.M."/>
            <person name="Collen J."/>
            <person name="Corre E."/>
            <person name="Da Silva C."/>
            <person name="Delage L."/>
            <person name="Delaroque N."/>
            <person name="Dittami S.M."/>
            <person name="Doulbeau S."/>
            <person name="Elias M."/>
            <person name="Farnham G."/>
            <person name="Gachon C.M."/>
            <person name="Gschloessl B."/>
            <person name="Heesch S."/>
            <person name="Jabbari K."/>
            <person name="Jubin C."/>
            <person name="Kawai H."/>
            <person name="Kimura K."/>
            <person name="Kloareg B."/>
            <person name="Kupper F.C."/>
            <person name="Lang D."/>
            <person name="Le Bail A."/>
            <person name="Leblanc C."/>
            <person name="Lerouge P."/>
            <person name="Lohr M."/>
            <person name="Lopez P.J."/>
            <person name="Martens C."/>
            <person name="Maumus F."/>
            <person name="Michel G."/>
            <person name="Miranda-Saavedra D."/>
            <person name="Morales J."/>
            <person name="Moreau H."/>
            <person name="Motomura T."/>
            <person name="Nagasato C."/>
            <person name="Napoli C.A."/>
            <person name="Nelson D.R."/>
            <person name="Nyvall-Collen P."/>
            <person name="Peters A.F."/>
            <person name="Pommier C."/>
            <person name="Potin P."/>
            <person name="Poulain J."/>
            <person name="Quesneville H."/>
            <person name="Read B."/>
            <person name="Rensing S.A."/>
            <person name="Ritter A."/>
            <person name="Rousvoal S."/>
            <person name="Samanta M."/>
            <person name="Samson G."/>
            <person name="Schroeder D.C."/>
            <person name="Segurens B."/>
            <person name="Strittmatter M."/>
            <person name="Tonon T."/>
            <person name="Tregear J.W."/>
            <person name="Valentin K."/>
            <person name="von Dassow P."/>
            <person name="Yamagishi T."/>
            <person name="Van de Peer Y."/>
            <person name="Wincker P."/>
        </authorList>
    </citation>
    <scope>NUCLEOTIDE SEQUENCE [LARGE SCALE GENOMIC DNA]</scope>
    <source>
        <strain evidence="3">Ec32 / CCAP1310/4</strain>
    </source>
</reference>
<feature type="compositionally biased region" description="Gly residues" evidence="1">
    <location>
        <begin position="190"/>
        <end position="204"/>
    </location>
</feature>
<evidence type="ECO:0000313" key="2">
    <source>
        <dbReference type="EMBL" id="CBJ28626.1"/>
    </source>
</evidence>
<dbReference type="STRING" id="2880.D7FHS1"/>
<feature type="compositionally biased region" description="Gly residues" evidence="1">
    <location>
        <begin position="215"/>
        <end position="231"/>
    </location>
</feature>
<feature type="region of interest" description="Disordered" evidence="1">
    <location>
        <begin position="185"/>
        <end position="253"/>
    </location>
</feature>
<organism evidence="2 3">
    <name type="scientific">Ectocarpus siliculosus</name>
    <name type="common">Brown alga</name>
    <name type="synonym">Conferva siliculosa</name>
    <dbReference type="NCBI Taxonomy" id="2880"/>
    <lineage>
        <taxon>Eukaryota</taxon>
        <taxon>Sar</taxon>
        <taxon>Stramenopiles</taxon>
        <taxon>Ochrophyta</taxon>
        <taxon>PX clade</taxon>
        <taxon>Phaeophyceae</taxon>
        <taxon>Ectocarpales</taxon>
        <taxon>Ectocarpaceae</taxon>
        <taxon>Ectocarpus</taxon>
    </lineage>
</organism>
<proteinExistence type="predicted"/>
<dbReference type="AlphaFoldDB" id="D7FHS1"/>
<protein>
    <submittedName>
        <fullName evidence="2">Uncharacterized protein</fullName>
    </submittedName>
</protein>
<dbReference type="eggNOG" id="KOG0409">
    <property type="taxonomic scope" value="Eukaryota"/>
</dbReference>
<dbReference type="InParanoid" id="D7FHS1"/>
<name>D7FHS1_ECTSI</name>
<dbReference type="PANTHER" id="PTHR35991">
    <property type="entry name" value="CA-RESPONSIVE PROTEIN"/>
    <property type="match status" value="1"/>
</dbReference>
<gene>
    <name evidence="2" type="ORF">Esi_0110_0061</name>
</gene>
<dbReference type="PANTHER" id="PTHR35991:SF1">
    <property type="entry name" value="CA-RESPONSIVE PROTEIN"/>
    <property type="match status" value="1"/>
</dbReference>
<sequence>MVTGAAIPADDPVVVKSLTSQVESSSITTRNGAIQREMQDAYRKLICANVERKLTLQDVASFSTFLVGVRVRLHEKGSNLRRRHSVLSSLLKHAPRARVQRIYSDLAAVEEQESALTKDVDLFNKLQQDLKESPAYKAMMEYGQSSGMVNVDGTMMPDPTKHPELEAMASMSVKDMLAEFKMEDKRNEEQGGGGRGAGSVGGDNGLSPVFSAAAGTGGRLRGGAGAGGVGKAGDAAAPQKNKKGKKGKKDRRR</sequence>
<feature type="compositionally biased region" description="Basic residues" evidence="1">
    <location>
        <begin position="240"/>
        <end position="253"/>
    </location>
</feature>
<accession>D7FHS1</accession>
<dbReference type="Proteomes" id="UP000002630">
    <property type="component" value="Unassembled WGS sequence"/>
</dbReference>
<evidence type="ECO:0000256" key="1">
    <source>
        <dbReference type="SAM" id="MobiDB-lite"/>
    </source>
</evidence>
<keyword evidence="3" id="KW-1185">Reference proteome</keyword>
<dbReference type="EMBL" id="FN649760">
    <property type="protein sequence ID" value="CBJ28626.1"/>
    <property type="molecule type" value="Genomic_DNA"/>
</dbReference>
<evidence type="ECO:0000313" key="3">
    <source>
        <dbReference type="Proteomes" id="UP000002630"/>
    </source>
</evidence>
<dbReference type="OrthoDB" id="1925033at2759"/>